<evidence type="ECO:0000256" key="1">
    <source>
        <dbReference type="ARBA" id="ARBA00007120"/>
    </source>
</evidence>
<dbReference type="SUPFAM" id="SSF49777">
    <property type="entry name" value="PEBP-like"/>
    <property type="match status" value="1"/>
</dbReference>
<evidence type="ECO:0000313" key="3">
    <source>
        <dbReference type="Proteomes" id="UP000589036"/>
    </source>
</evidence>
<dbReference type="CDD" id="cd00865">
    <property type="entry name" value="PEBP_bact_arch"/>
    <property type="match status" value="1"/>
</dbReference>
<dbReference type="Proteomes" id="UP000589036">
    <property type="component" value="Unassembled WGS sequence"/>
</dbReference>
<dbReference type="AlphaFoldDB" id="A0A852TR47"/>
<dbReference type="Pfam" id="PF01161">
    <property type="entry name" value="PBP"/>
    <property type="match status" value="1"/>
</dbReference>
<dbReference type="PANTHER" id="PTHR30289:SF1">
    <property type="entry name" value="PEBP (PHOSPHATIDYLETHANOLAMINE-BINDING PROTEIN) FAMILY PROTEIN"/>
    <property type="match status" value="1"/>
</dbReference>
<reference evidence="2 3" key="1">
    <citation type="submission" date="2020-07" db="EMBL/GenBank/DDBJ databases">
        <title>Sequencing the genomes of 1000 actinobacteria strains.</title>
        <authorList>
            <person name="Klenk H.-P."/>
        </authorList>
    </citation>
    <scope>NUCLEOTIDE SEQUENCE [LARGE SCALE GENOMIC DNA]</scope>
    <source>
        <strain evidence="2 3">CXB654</strain>
    </source>
</reference>
<organism evidence="2 3">
    <name type="scientific">Spinactinospora alkalitolerans</name>
    <dbReference type="NCBI Taxonomy" id="687207"/>
    <lineage>
        <taxon>Bacteria</taxon>
        <taxon>Bacillati</taxon>
        <taxon>Actinomycetota</taxon>
        <taxon>Actinomycetes</taxon>
        <taxon>Streptosporangiales</taxon>
        <taxon>Nocardiopsidaceae</taxon>
        <taxon>Spinactinospora</taxon>
    </lineage>
</organism>
<evidence type="ECO:0008006" key="4">
    <source>
        <dbReference type="Google" id="ProtNLM"/>
    </source>
</evidence>
<gene>
    <name evidence="2" type="ORF">HDA32_001589</name>
</gene>
<dbReference type="InterPro" id="IPR008914">
    <property type="entry name" value="PEBP"/>
</dbReference>
<evidence type="ECO:0000313" key="2">
    <source>
        <dbReference type="EMBL" id="NYE46469.1"/>
    </source>
</evidence>
<keyword evidence="3" id="KW-1185">Reference proteome</keyword>
<dbReference type="InterPro" id="IPR036610">
    <property type="entry name" value="PEBP-like_sf"/>
</dbReference>
<proteinExistence type="inferred from homology"/>
<accession>A0A852TR47</accession>
<comment type="similarity">
    <text evidence="1">Belongs to the UPF0098 family.</text>
</comment>
<dbReference type="NCBIfam" id="TIGR00481">
    <property type="entry name" value="YbhB/YbcL family Raf kinase inhibitor-like protein"/>
    <property type="match status" value="1"/>
</dbReference>
<comment type="caution">
    <text evidence="2">The sequence shown here is derived from an EMBL/GenBank/DDBJ whole genome shotgun (WGS) entry which is preliminary data.</text>
</comment>
<sequence>MPSFTVTSDDVSDGQTLPKAQVSGIMGAGGEDVSPHLAWSGFPEGTKSFAVTCFDPDAPTASGFWHWAVCDIPAGTTELPSGAGDENGSGLPQGAVTIRNDAGGKRYIGAAPPSGHGPHRYFFVVHALDVESLGIDDTASPAFLGFNLFFHTLARAGVTPVYEQA</sequence>
<dbReference type="InterPro" id="IPR005247">
    <property type="entry name" value="YbhB_YbcL/LppC-like"/>
</dbReference>
<protein>
    <recommendedName>
        <fullName evidence="4">YbhB/YbcL family Raf kinase inhibitor-like protein</fullName>
    </recommendedName>
</protein>
<dbReference type="Gene3D" id="3.90.280.10">
    <property type="entry name" value="PEBP-like"/>
    <property type="match status" value="1"/>
</dbReference>
<dbReference type="EMBL" id="JACCCC010000001">
    <property type="protein sequence ID" value="NYE46469.1"/>
    <property type="molecule type" value="Genomic_DNA"/>
</dbReference>
<dbReference type="PANTHER" id="PTHR30289">
    <property type="entry name" value="UNCHARACTERIZED PROTEIN YBCL-RELATED"/>
    <property type="match status" value="1"/>
</dbReference>
<name>A0A852TR47_9ACTN</name>